<evidence type="ECO:0000259" key="2">
    <source>
        <dbReference type="PROSITE" id="PS50990"/>
    </source>
</evidence>
<dbReference type="EMBL" id="PCSH01000107">
    <property type="protein sequence ID" value="PIP40650.1"/>
    <property type="molecule type" value="Genomic_DNA"/>
</dbReference>
<evidence type="ECO:0000313" key="3">
    <source>
        <dbReference type="EMBL" id="PIP40650.1"/>
    </source>
</evidence>
<protein>
    <recommendedName>
        <fullName evidence="2">Peptidase C39 domain-containing protein</fullName>
    </recommendedName>
</protein>
<dbReference type="GO" id="GO:0016020">
    <property type="term" value="C:membrane"/>
    <property type="evidence" value="ECO:0007669"/>
    <property type="project" value="InterPro"/>
</dbReference>
<sequence>MHYRTCNKILNMLLLHRIYKYFPKLILFSTIFITYGLFIDNIIRVYLELSEPIIVKGIIGVLIPPSKTSYGGILLNDNSFYLQSSDYSCGPKALVLACQILGINITEKKITWLAKTHKEGTSMLGLAKAANKIGLKSCGLFLTYNDLKKVKKPAIIFISNNHFVVINKIIKDKILITDPLVGRVLLEKKIFITMWRGYVLAIEKDIECGDN</sequence>
<evidence type="ECO:0000256" key="1">
    <source>
        <dbReference type="SAM" id="Phobius"/>
    </source>
</evidence>
<dbReference type="Gene3D" id="3.90.70.10">
    <property type="entry name" value="Cysteine proteinases"/>
    <property type="match status" value="1"/>
</dbReference>
<dbReference type="PROSITE" id="PS50990">
    <property type="entry name" value="PEPTIDASE_C39"/>
    <property type="match status" value="1"/>
</dbReference>
<dbReference type="GO" id="GO:0008233">
    <property type="term" value="F:peptidase activity"/>
    <property type="evidence" value="ECO:0007669"/>
    <property type="project" value="InterPro"/>
</dbReference>
<feature type="transmembrane region" description="Helical" evidence="1">
    <location>
        <begin position="21"/>
        <end position="39"/>
    </location>
</feature>
<proteinExistence type="predicted"/>
<keyword evidence="1" id="KW-0812">Transmembrane</keyword>
<name>A0A2H0A737_9BACT</name>
<dbReference type="Proteomes" id="UP000231067">
    <property type="component" value="Unassembled WGS sequence"/>
</dbReference>
<feature type="domain" description="Peptidase C39" evidence="2">
    <location>
        <begin position="83"/>
        <end position="202"/>
    </location>
</feature>
<keyword evidence="1" id="KW-1133">Transmembrane helix</keyword>
<accession>A0A2H0A737</accession>
<dbReference type="Pfam" id="PF03412">
    <property type="entry name" value="Peptidase_C39"/>
    <property type="match status" value="1"/>
</dbReference>
<comment type="caution">
    <text evidence="3">The sequence shown here is derived from an EMBL/GenBank/DDBJ whole genome shotgun (WGS) entry which is preliminary data.</text>
</comment>
<dbReference type="InterPro" id="IPR005074">
    <property type="entry name" value="Peptidase_C39"/>
</dbReference>
<organism evidence="3 4">
    <name type="scientific">Candidatus Desantisbacteria bacterium CG23_combo_of_CG06-09_8_20_14_all_40_23</name>
    <dbReference type="NCBI Taxonomy" id="1974550"/>
    <lineage>
        <taxon>Bacteria</taxon>
        <taxon>Candidatus Desantisiibacteriota</taxon>
    </lineage>
</organism>
<dbReference type="GO" id="GO:0005524">
    <property type="term" value="F:ATP binding"/>
    <property type="evidence" value="ECO:0007669"/>
    <property type="project" value="InterPro"/>
</dbReference>
<reference evidence="3 4" key="1">
    <citation type="submission" date="2017-09" db="EMBL/GenBank/DDBJ databases">
        <title>Depth-based differentiation of microbial function through sediment-hosted aquifers and enrichment of novel symbionts in the deep terrestrial subsurface.</title>
        <authorList>
            <person name="Probst A.J."/>
            <person name="Ladd B."/>
            <person name="Jarett J.K."/>
            <person name="Geller-Mcgrath D.E."/>
            <person name="Sieber C.M."/>
            <person name="Emerson J.B."/>
            <person name="Anantharaman K."/>
            <person name="Thomas B.C."/>
            <person name="Malmstrom R."/>
            <person name="Stieglmeier M."/>
            <person name="Klingl A."/>
            <person name="Woyke T."/>
            <person name="Ryan C.M."/>
            <person name="Banfield J.F."/>
        </authorList>
    </citation>
    <scope>NUCLEOTIDE SEQUENCE [LARGE SCALE GENOMIC DNA]</scope>
    <source>
        <strain evidence="3">CG23_combo_of_CG06-09_8_20_14_all_40_23</strain>
    </source>
</reference>
<evidence type="ECO:0000313" key="4">
    <source>
        <dbReference type="Proteomes" id="UP000231067"/>
    </source>
</evidence>
<dbReference type="GO" id="GO:0006508">
    <property type="term" value="P:proteolysis"/>
    <property type="evidence" value="ECO:0007669"/>
    <property type="project" value="InterPro"/>
</dbReference>
<gene>
    <name evidence="3" type="ORF">COX18_06035</name>
</gene>
<dbReference type="AlphaFoldDB" id="A0A2H0A737"/>
<keyword evidence="1" id="KW-0472">Membrane</keyword>